<evidence type="ECO:0000313" key="5">
    <source>
        <dbReference type="Proteomes" id="UP001163882"/>
    </source>
</evidence>
<dbReference type="CDD" id="cd07103">
    <property type="entry name" value="ALDH_F5_SSADH_GabD"/>
    <property type="match status" value="1"/>
</dbReference>
<dbReference type="InterPro" id="IPR016160">
    <property type="entry name" value="Ald_DH_CS_CYS"/>
</dbReference>
<keyword evidence="2" id="KW-0560">Oxidoreductase</keyword>
<dbReference type="PANTHER" id="PTHR43353">
    <property type="entry name" value="SUCCINATE-SEMIALDEHYDE DEHYDROGENASE, MITOCHONDRIAL"/>
    <property type="match status" value="1"/>
</dbReference>
<reference evidence="4" key="1">
    <citation type="submission" date="2022-10" db="EMBL/GenBank/DDBJ databases">
        <title>YIM 151497 complete genome.</title>
        <authorList>
            <person name="Chen X."/>
        </authorList>
    </citation>
    <scope>NUCLEOTIDE SEQUENCE</scope>
    <source>
        <strain evidence="4">YIM 151497</strain>
    </source>
</reference>
<dbReference type="InterPro" id="IPR016162">
    <property type="entry name" value="Ald_DH_N"/>
</dbReference>
<dbReference type="Proteomes" id="UP001163882">
    <property type="component" value="Chromosome"/>
</dbReference>
<keyword evidence="5" id="KW-1185">Reference proteome</keyword>
<evidence type="ECO:0000313" key="4">
    <source>
        <dbReference type="EMBL" id="UYQ71733.1"/>
    </source>
</evidence>
<sequence>MSSLSAKYAPSGPASTLTDPELFCQLAHIAGRPVAAASGEDIAVTDPATGDVIGSIPALSAEESSGAIGQAETAFAHWSGLLPQERSTILRRWYDLIMDAREDLALIMTAEQGKPISESRGEIAYAASFVEFFAEEAKRPNIESVTSHLPDAEVEIWREPAGVAALITPWNFPSAMITRKAAAALAAGCTCLVHPSSETPFSATALAVLAARAGIPAGAFNVVTGKAPTVVEPWTADARVRVLSFTGSTEIGKLLYRQSAGTVKRLVMELGGHAPFIVFADADLDQAVEEAVKAKFATSGQDCLGANRFFIDRRIYESFAERFAEAAAALSVGPGSTDPDIGPLMNEKAVAKQVSHVEDALAKGAKCLTGGRVDENGPLFFQPTVLTDVPADALIMNEETFGPVAALTPFDSEEEAIARANATEYGLIAYLHTMDPRRIYRASRQLQFGMVAVNRTKVTGAPIPFGGYKQSGMGREGARLGMEEFTEVKYVCRDWA</sequence>
<dbReference type="Gene3D" id="3.40.309.10">
    <property type="entry name" value="Aldehyde Dehydrogenase, Chain A, domain 2"/>
    <property type="match status" value="1"/>
</dbReference>
<gene>
    <name evidence="4" type="ORF">OF122_17080</name>
</gene>
<dbReference type="Gene3D" id="3.40.605.10">
    <property type="entry name" value="Aldehyde Dehydrogenase, Chain A, domain 1"/>
    <property type="match status" value="1"/>
</dbReference>
<dbReference type="RefSeq" id="WP_264225383.1">
    <property type="nucleotide sequence ID" value="NZ_CP107716.1"/>
</dbReference>
<dbReference type="PANTHER" id="PTHR43353:SF5">
    <property type="entry name" value="SUCCINATE-SEMIALDEHYDE DEHYDROGENASE, MITOCHONDRIAL"/>
    <property type="match status" value="1"/>
</dbReference>
<accession>A0ABY6IMA9</accession>
<evidence type="ECO:0000256" key="2">
    <source>
        <dbReference type="ARBA" id="ARBA00023002"/>
    </source>
</evidence>
<dbReference type="SUPFAM" id="SSF53720">
    <property type="entry name" value="ALDH-like"/>
    <property type="match status" value="1"/>
</dbReference>
<dbReference type="Pfam" id="PF00171">
    <property type="entry name" value="Aldedh"/>
    <property type="match status" value="1"/>
</dbReference>
<evidence type="ECO:0000256" key="1">
    <source>
        <dbReference type="ARBA" id="ARBA00009986"/>
    </source>
</evidence>
<protein>
    <submittedName>
        <fullName evidence="4">NAD-dependent succinate-semialdehyde dehydrogenase</fullName>
    </submittedName>
</protein>
<proteinExistence type="inferred from homology"/>
<dbReference type="PROSITE" id="PS00070">
    <property type="entry name" value="ALDEHYDE_DEHYDR_CYS"/>
    <property type="match status" value="1"/>
</dbReference>
<comment type="similarity">
    <text evidence="1">Belongs to the aldehyde dehydrogenase family.</text>
</comment>
<dbReference type="InterPro" id="IPR050740">
    <property type="entry name" value="Aldehyde_DH_Superfamily"/>
</dbReference>
<dbReference type="EMBL" id="CP107716">
    <property type="protein sequence ID" value="UYQ71733.1"/>
    <property type="molecule type" value="Genomic_DNA"/>
</dbReference>
<feature type="domain" description="Aldehyde dehydrogenase" evidence="3">
    <location>
        <begin position="37"/>
        <end position="491"/>
    </location>
</feature>
<name>A0ABY6IMA9_9HYPH</name>
<dbReference type="InterPro" id="IPR016161">
    <property type="entry name" value="Ald_DH/histidinol_DH"/>
</dbReference>
<dbReference type="InterPro" id="IPR016163">
    <property type="entry name" value="Ald_DH_C"/>
</dbReference>
<dbReference type="InterPro" id="IPR015590">
    <property type="entry name" value="Aldehyde_DH_dom"/>
</dbReference>
<evidence type="ECO:0000259" key="3">
    <source>
        <dbReference type="Pfam" id="PF00171"/>
    </source>
</evidence>
<organism evidence="4 5">
    <name type="scientific">Pelagibacterium flavum</name>
    <dbReference type="NCBI Taxonomy" id="2984530"/>
    <lineage>
        <taxon>Bacteria</taxon>
        <taxon>Pseudomonadati</taxon>
        <taxon>Pseudomonadota</taxon>
        <taxon>Alphaproteobacteria</taxon>
        <taxon>Hyphomicrobiales</taxon>
        <taxon>Devosiaceae</taxon>
        <taxon>Pelagibacterium</taxon>
    </lineage>
</organism>